<keyword evidence="2" id="KW-1185">Reference proteome</keyword>
<sequence>MDKQTNTVINENEEEIEAVQFQCSKSDKILWYSLSDSGEYADLSDNIADAGFNVTAQDRLSVTSITSTQQLDNAISTKRHYQKKKWRRPCHVRCKSSGGIASDFKQSLEFGSNFPVTSCNDVPCSSTDKKARSMKS</sequence>
<evidence type="ECO:0000313" key="2">
    <source>
        <dbReference type="Proteomes" id="UP001432146"/>
    </source>
</evidence>
<accession>A0AAW0ZTW2</accession>
<dbReference type="Proteomes" id="UP001432146">
    <property type="component" value="Unassembled WGS sequence"/>
</dbReference>
<protein>
    <submittedName>
        <fullName evidence="1">Uncharacterized protein</fullName>
    </submittedName>
</protein>
<reference evidence="1 2" key="1">
    <citation type="submission" date="2024-05" db="EMBL/GenBank/DDBJ databases">
        <title>The nuclear and mitochondrial genome assemblies of Tetragonisca angustula (Apidae: Meliponini), a tiny yet remarkable pollinator in the Neotropics.</title>
        <authorList>
            <person name="Ferrari R."/>
            <person name="Ricardo P.C."/>
            <person name="Dias F.C."/>
            <person name="Araujo N.S."/>
            <person name="Soares D.O."/>
            <person name="Zhou Q.-S."/>
            <person name="Zhu C.-D."/>
            <person name="Coutinho L."/>
            <person name="Airas M.C."/>
            <person name="Batista T.M."/>
        </authorList>
    </citation>
    <scope>NUCLEOTIDE SEQUENCE [LARGE SCALE GENOMIC DNA]</scope>
    <source>
        <strain evidence="1">ASF017062</strain>
        <tissue evidence="1">Abdomen</tissue>
    </source>
</reference>
<comment type="caution">
    <text evidence="1">The sequence shown here is derived from an EMBL/GenBank/DDBJ whole genome shotgun (WGS) entry which is preliminary data.</text>
</comment>
<name>A0AAW0ZTW2_9HYME</name>
<organism evidence="1 2">
    <name type="scientific">Tetragonisca angustula</name>
    <dbReference type="NCBI Taxonomy" id="166442"/>
    <lineage>
        <taxon>Eukaryota</taxon>
        <taxon>Metazoa</taxon>
        <taxon>Ecdysozoa</taxon>
        <taxon>Arthropoda</taxon>
        <taxon>Hexapoda</taxon>
        <taxon>Insecta</taxon>
        <taxon>Pterygota</taxon>
        <taxon>Neoptera</taxon>
        <taxon>Endopterygota</taxon>
        <taxon>Hymenoptera</taxon>
        <taxon>Apocrita</taxon>
        <taxon>Aculeata</taxon>
        <taxon>Apoidea</taxon>
        <taxon>Anthophila</taxon>
        <taxon>Apidae</taxon>
        <taxon>Tetragonisca</taxon>
    </lineage>
</organism>
<dbReference type="AlphaFoldDB" id="A0AAW0ZTW2"/>
<evidence type="ECO:0000313" key="1">
    <source>
        <dbReference type="EMBL" id="KAK9301075.1"/>
    </source>
</evidence>
<proteinExistence type="predicted"/>
<dbReference type="EMBL" id="JAWNGG020000117">
    <property type="protein sequence ID" value="KAK9301075.1"/>
    <property type="molecule type" value="Genomic_DNA"/>
</dbReference>
<gene>
    <name evidence="1" type="ORF">QLX08_006415</name>
</gene>